<gene>
    <name evidence="1" type="ORF">E5K02_12995</name>
</gene>
<protein>
    <submittedName>
        <fullName evidence="1">Uncharacterized protein</fullName>
    </submittedName>
</protein>
<proteinExistence type="predicted"/>
<accession>A0A4Z0QB90</accession>
<dbReference type="OrthoDB" id="866679at2"/>
<evidence type="ECO:0000313" key="1">
    <source>
        <dbReference type="EMBL" id="TGE27300.1"/>
    </source>
</evidence>
<comment type="caution">
    <text evidence="1">The sequence shown here is derived from an EMBL/GenBank/DDBJ whole genome shotgun (WGS) entry which is preliminary data.</text>
</comment>
<evidence type="ECO:0000313" key="2">
    <source>
        <dbReference type="Proteomes" id="UP000298471"/>
    </source>
</evidence>
<dbReference type="AlphaFoldDB" id="A0A4Z0QB90"/>
<sequence>MRHFSRVALALSLTSLGLVSCEKPELEVAPEATGTASSALRSASDSDRLASDYLASLTATLTRIVSENAEAKYVLGELALKRFDGDYDVAYKTLLEARVGGENFASLLTQEGFEIEPLAAGLTEQQANRLIISIPLNIENWASASQIKGTFIPVGVRDSELKEVTVYDAKGNTAAFSPDLVPLEATLSTREDEVESAAPFIVTSLGERLDENGQVRVEFTQAYQERLRLEQEALANTAARGGGRVEYLRGIKCDRLNVYEPGIRGEPEFRMYAASSYNNSFSTGSPVVTPYTIQNGTLFTGKRKKFDYGFDPNVQLFTWTTRFSDFYTVKWLEEDGGPTVTLTLNAGYEKDGIKFGGSTTVDFSRWENDDIVGEQSIHVQDQDWRYYIYSYNGPDPLFLTTMESR</sequence>
<keyword evidence="2" id="KW-1185">Reference proteome</keyword>
<dbReference type="RefSeq" id="WP_135395200.1">
    <property type="nucleotide sequence ID" value="NZ_SRMB01000002.1"/>
</dbReference>
<name>A0A4Z0QB90_9BACT</name>
<dbReference type="EMBL" id="SRMB01000002">
    <property type="protein sequence ID" value="TGE27300.1"/>
    <property type="molecule type" value="Genomic_DNA"/>
</dbReference>
<dbReference type="PROSITE" id="PS51257">
    <property type="entry name" value="PROKAR_LIPOPROTEIN"/>
    <property type="match status" value="1"/>
</dbReference>
<reference evidence="1 2" key="1">
    <citation type="submission" date="2019-04" db="EMBL/GenBank/DDBJ databases">
        <authorList>
            <person name="Feng G."/>
            <person name="Zhang J."/>
            <person name="Zhu H."/>
        </authorList>
    </citation>
    <scope>NUCLEOTIDE SEQUENCE [LARGE SCALE GENOMIC DNA]</scope>
    <source>
        <strain evidence="1 2">9PBR-1</strain>
    </source>
</reference>
<dbReference type="Proteomes" id="UP000298471">
    <property type="component" value="Unassembled WGS sequence"/>
</dbReference>
<organism evidence="1 2">
    <name type="scientific">Hymenobacter metallicola</name>
    <dbReference type="NCBI Taxonomy" id="2563114"/>
    <lineage>
        <taxon>Bacteria</taxon>
        <taxon>Pseudomonadati</taxon>
        <taxon>Bacteroidota</taxon>
        <taxon>Cytophagia</taxon>
        <taxon>Cytophagales</taxon>
        <taxon>Hymenobacteraceae</taxon>
        <taxon>Hymenobacter</taxon>
    </lineage>
</organism>